<organism evidence="1 2">
    <name type="scientific">Ktedonobacter robiniae</name>
    <dbReference type="NCBI Taxonomy" id="2778365"/>
    <lineage>
        <taxon>Bacteria</taxon>
        <taxon>Bacillati</taxon>
        <taxon>Chloroflexota</taxon>
        <taxon>Ktedonobacteria</taxon>
        <taxon>Ktedonobacterales</taxon>
        <taxon>Ktedonobacteraceae</taxon>
        <taxon>Ktedonobacter</taxon>
    </lineage>
</organism>
<accession>A0ABQ3UZ67</accession>
<evidence type="ECO:0000313" key="1">
    <source>
        <dbReference type="EMBL" id="GHO58006.1"/>
    </source>
</evidence>
<sequence length="66" mass="7691">MPHGEFGLDVIALVGSLRYMHHRSVPEIHRELLTRSVLISERTVTNLLARYEELVTLHLTDQTRLR</sequence>
<dbReference type="EMBL" id="BNJG01000002">
    <property type="protein sequence ID" value="GHO58006.1"/>
    <property type="molecule type" value="Genomic_DNA"/>
</dbReference>
<keyword evidence="2" id="KW-1185">Reference proteome</keyword>
<protein>
    <recommendedName>
        <fullName evidence="3">Transposase</fullName>
    </recommendedName>
</protein>
<reference evidence="1 2" key="1">
    <citation type="journal article" date="2021" name="Int. J. Syst. Evol. Microbiol.">
        <title>Reticulibacter mediterranei gen. nov., sp. nov., within the new family Reticulibacteraceae fam. nov., and Ktedonospora formicarum gen. nov., sp. nov., Ktedonobacter robiniae sp. nov., Dictyobacter formicarum sp. nov. and Dictyobacter arantiisoli sp. nov., belonging to the class Ktedonobacteria.</title>
        <authorList>
            <person name="Yabe S."/>
            <person name="Zheng Y."/>
            <person name="Wang C.M."/>
            <person name="Sakai Y."/>
            <person name="Abe K."/>
            <person name="Yokota A."/>
            <person name="Donadio S."/>
            <person name="Cavaletti L."/>
            <person name="Monciardini P."/>
        </authorList>
    </citation>
    <scope>NUCLEOTIDE SEQUENCE [LARGE SCALE GENOMIC DNA]</scope>
    <source>
        <strain evidence="1 2">SOSP1-30</strain>
    </source>
</reference>
<evidence type="ECO:0000313" key="2">
    <source>
        <dbReference type="Proteomes" id="UP000654345"/>
    </source>
</evidence>
<dbReference type="Proteomes" id="UP000654345">
    <property type="component" value="Unassembled WGS sequence"/>
</dbReference>
<gene>
    <name evidence="1" type="ORF">KSB_64810</name>
</gene>
<evidence type="ECO:0008006" key="3">
    <source>
        <dbReference type="Google" id="ProtNLM"/>
    </source>
</evidence>
<comment type="caution">
    <text evidence="1">The sequence shown here is derived from an EMBL/GenBank/DDBJ whole genome shotgun (WGS) entry which is preliminary data.</text>
</comment>
<proteinExistence type="predicted"/>
<name>A0ABQ3UZ67_9CHLR</name>